<evidence type="ECO:0000313" key="2">
    <source>
        <dbReference type="EMBL" id="CAE8622361.1"/>
    </source>
</evidence>
<feature type="compositionally biased region" description="Basic and acidic residues" evidence="1">
    <location>
        <begin position="120"/>
        <end position="129"/>
    </location>
</feature>
<feature type="region of interest" description="Disordered" evidence="1">
    <location>
        <begin position="109"/>
        <end position="129"/>
    </location>
</feature>
<dbReference type="AlphaFoldDB" id="A0A813GI60"/>
<feature type="non-terminal residue" evidence="2">
    <location>
        <position position="1"/>
    </location>
</feature>
<gene>
    <name evidence="2" type="ORF">PGLA1383_LOCUS39816</name>
</gene>
<dbReference type="Proteomes" id="UP000654075">
    <property type="component" value="Unassembled WGS sequence"/>
</dbReference>
<keyword evidence="3" id="KW-1185">Reference proteome</keyword>
<sequence>MMYATYRRCFLDSRLLWQTNKLLTFVLAIYVLYSAIVSKDHLLQEELSKDEVLFARLEEIPGQPAQCSALNATGLCIEWSWLEAVEGSSERLFLATYVQETLYQGGPQLQPLTGAGSSDRLADDSKITS</sequence>
<evidence type="ECO:0000313" key="3">
    <source>
        <dbReference type="Proteomes" id="UP000654075"/>
    </source>
</evidence>
<reference evidence="2" key="1">
    <citation type="submission" date="2021-02" db="EMBL/GenBank/DDBJ databases">
        <authorList>
            <person name="Dougan E. K."/>
            <person name="Rhodes N."/>
            <person name="Thang M."/>
            <person name="Chan C."/>
        </authorList>
    </citation>
    <scope>NUCLEOTIDE SEQUENCE</scope>
</reference>
<organism evidence="2 3">
    <name type="scientific">Polarella glacialis</name>
    <name type="common">Dinoflagellate</name>
    <dbReference type="NCBI Taxonomy" id="89957"/>
    <lineage>
        <taxon>Eukaryota</taxon>
        <taxon>Sar</taxon>
        <taxon>Alveolata</taxon>
        <taxon>Dinophyceae</taxon>
        <taxon>Suessiales</taxon>
        <taxon>Suessiaceae</taxon>
        <taxon>Polarella</taxon>
    </lineage>
</organism>
<dbReference type="EMBL" id="CAJNNV010027956">
    <property type="protein sequence ID" value="CAE8622361.1"/>
    <property type="molecule type" value="Genomic_DNA"/>
</dbReference>
<accession>A0A813GI60</accession>
<comment type="caution">
    <text evidence="2">The sequence shown here is derived from an EMBL/GenBank/DDBJ whole genome shotgun (WGS) entry which is preliminary data.</text>
</comment>
<evidence type="ECO:0000256" key="1">
    <source>
        <dbReference type="SAM" id="MobiDB-lite"/>
    </source>
</evidence>
<proteinExistence type="predicted"/>
<protein>
    <submittedName>
        <fullName evidence="2">Uncharacterized protein</fullName>
    </submittedName>
</protein>
<name>A0A813GI60_POLGL</name>